<organism evidence="2">
    <name type="scientific">Gordonia sp. MP11Mi</name>
    <dbReference type="NCBI Taxonomy" id="3022769"/>
    <lineage>
        <taxon>Bacteria</taxon>
        <taxon>Bacillati</taxon>
        <taxon>Actinomycetota</taxon>
        <taxon>Actinomycetes</taxon>
        <taxon>Mycobacteriales</taxon>
        <taxon>Gordoniaceae</taxon>
        <taxon>Gordonia</taxon>
    </lineage>
</organism>
<dbReference type="AlphaFoldDB" id="A0AA97GVY8"/>
<dbReference type="EMBL" id="CP128986">
    <property type="protein sequence ID" value="WOC13152.1"/>
    <property type="molecule type" value="Genomic_DNA"/>
</dbReference>
<keyword evidence="1" id="KW-1133">Transmembrane helix</keyword>
<reference evidence="2" key="1">
    <citation type="submission" date="2023-06" db="EMBL/GenBank/DDBJ databases">
        <title>Gordonia sp. nov. and Pseudochrobactrum sp. nov., two species isolated from the burying beetle Nicrophorus vespilloides.</title>
        <authorList>
            <person name="Poehlein A."/>
            <person name="Guzman J."/>
            <person name="Daniel R."/>
            <person name="Vilcinskas A."/>
        </authorList>
    </citation>
    <scope>NUCLEOTIDE SEQUENCE</scope>
    <source>
        <strain evidence="2">MP11Mi</strain>
    </source>
</reference>
<evidence type="ECO:0000313" key="2">
    <source>
        <dbReference type="EMBL" id="WOC13152.1"/>
    </source>
</evidence>
<protein>
    <submittedName>
        <fullName evidence="2">Uncharacterized protein</fullName>
    </submittedName>
</protein>
<feature type="transmembrane region" description="Helical" evidence="1">
    <location>
        <begin position="40"/>
        <end position="58"/>
    </location>
</feature>
<name>A0AA97GVY8_9ACTN</name>
<evidence type="ECO:0000256" key="1">
    <source>
        <dbReference type="SAM" id="Phobius"/>
    </source>
</evidence>
<accession>A0AA97GVY8</accession>
<dbReference type="RefSeq" id="WP_420038992.1">
    <property type="nucleotide sequence ID" value="NZ_CP128986.1"/>
</dbReference>
<keyword evidence="1" id="KW-0812">Transmembrane</keyword>
<proteinExistence type="predicted"/>
<sequence length="62" mass="6515">MSTFTDNNSGTKSGTSIWKIVAIVIAILVVVSLIGPIVKAVFWIGLFALAVVGAYSIFKAKS</sequence>
<gene>
    <name evidence="2" type="ORF">MP11Mi_22490</name>
</gene>
<feature type="transmembrane region" description="Helical" evidence="1">
    <location>
        <begin position="16"/>
        <end position="34"/>
    </location>
</feature>
<keyword evidence="1" id="KW-0472">Membrane</keyword>